<dbReference type="Proteomes" id="UP000218432">
    <property type="component" value="Chromosome 2"/>
</dbReference>
<protein>
    <recommendedName>
        <fullName evidence="4">OmpA-like domain-containing protein</fullName>
    </recommendedName>
</protein>
<feature type="compositionally biased region" description="Basic residues" evidence="1">
    <location>
        <begin position="50"/>
        <end position="63"/>
    </location>
</feature>
<dbReference type="EMBL" id="AP018112">
    <property type="protein sequence ID" value="BAX60968.1"/>
    <property type="molecule type" value="Genomic_DNA"/>
</dbReference>
<reference evidence="2 3" key="1">
    <citation type="journal article" date="2017" name="Genome Announc.">
        <title>Complete Genome Sequence of Burkholderia stabilis FERMP-21014.</title>
        <authorList>
            <person name="Konishi K."/>
            <person name="Kumagai T."/>
            <person name="Sakasegawa S."/>
            <person name="Tamura T."/>
        </authorList>
    </citation>
    <scope>NUCLEOTIDE SEQUENCE [LARGE SCALE GENOMIC DNA]</scope>
    <source>
        <strain evidence="2 3">FERMP-21014</strain>
    </source>
</reference>
<evidence type="ECO:0000313" key="2">
    <source>
        <dbReference type="EMBL" id="BAX60968.1"/>
    </source>
</evidence>
<dbReference type="InterPro" id="IPR036737">
    <property type="entry name" value="OmpA-like_sf"/>
</dbReference>
<proteinExistence type="predicted"/>
<evidence type="ECO:0000256" key="1">
    <source>
        <dbReference type="SAM" id="MobiDB-lite"/>
    </source>
</evidence>
<dbReference type="SUPFAM" id="SSF103088">
    <property type="entry name" value="OmpA-like"/>
    <property type="match status" value="1"/>
</dbReference>
<feature type="region of interest" description="Disordered" evidence="1">
    <location>
        <begin position="25"/>
        <end position="69"/>
    </location>
</feature>
<name>A0A1Y1BRK3_9BURK</name>
<evidence type="ECO:0000313" key="3">
    <source>
        <dbReference type="Proteomes" id="UP000218432"/>
    </source>
</evidence>
<dbReference type="AlphaFoldDB" id="A0A1Y1BRK3"/>
<accession>A0A1Y1BRK3</accession>
<dbReference type="Gene3D" id="3.30.1330.60">
    <property type="entry name" value="OmpA-like domain"/>
    <property type="match status" value="1"/>
</dbReference>
<gene>
    <name evidence="2" type="ORF">BSFP_038340</name>
</gene>
<sequence length="284" mass="31402">MQLPARAKRAVLFLPFQRLLTRLSSSGQPGCPAPPIWRPDAHPIRSAPTGKRRTYAHRTRQHIRSPSARDSARCARGLRMLIRTYPLSSTKQPTSTTPCHLQTINTQSRGSFLNGGDRILPWQSTTLTALRGTSSMAIKFLTAVALTLSCAHVAFACDGPSNMPAHYIDIVFDTDSSAISSTELSRLSAWSSDLHKRFPIIDTVWLVGLAEKTERDAQQLATRRAENVMNALGQFSIRGEKSDFMGHIFKPDEFGQSGRRVEVNVSPGCPDHCCPNLNPKPKTR</sequence>
<evidence type="ECO:0008006" key="4">
    <source>
        <dbReference type="Google" id="ProtNLM"/>
    </source>
</evidence>
<organism evidence="2 3">
    <name type="scientific">Burkholderia stabilis</name>
    <dbReference type="NCBI Taxonomy" id="95485"/>
    <lineage>
        <taxon>Bacteria</taxon>
        <taxon>Pseudomonadati</taxon>
        <taxon>Pseudomonadota</taxon>
        <taxon>Betaproteobacteria</taxon>
        <taxon>Burkholderiales</taxon>
        <taxon>Burkholderiaceae</taxon>
        <taxon>Burkholderia</taxon>
        <taxon>Burkholderia cepacia complex</taxon>
    </lineage>
</organism>